<keyword evidence="3" id="KW-1185">Reference proteome</keyword>
<comment type="caution">
    <text evidence="2">The sequence shown here is derived from an EMBL/GenBank/DDBJ whole genome shotgun (WGS) entry which is preliminary data.</text>
</comment>
<dbReference type="Pfam" id="PF13431">
    <property type="entry name" value="TPR_17"/>
    <property type="match status" value="1"/>
</dbReference>
<protein>
    <submittedName>
        <fullName evidence="2">Tetratricopeptide repeat protein</fullName>
    </submittedName>
</protein>
<dbReference type="SUPFAM" id="SSF48452">
    <property type="entry name" value="TPR-like"/>
    <property type="match status" value="2"/>
</dbReference>
<dbReference type="EMBL" id="JALBUT010000010">
    <property type="protein sequence ID" value="MDX8416176.1"/>
    <property type="molecule type" value="Genomic_DNA"/>
</dbReference>
<dbReference type="Proteomes" id="UP001275932">
    <property type="component" value="Unassembled WGS sequence"/>
</dbReference>
<keyword evidence="1" id="KW-0175">Coiled coil</keyword>
<organism evidence="2 3">
    <name type="scientific">Intestinicryptomonas porci</name>
    <dbReference type="NCBI Taxonomy" id="2926320"/>
    <lineage>
        <taxon>Bacteria</taxon>
        <taxon>Pseudomonadati</taxon>
        <taxon>Verrucomicrobiota</taxon>
        <taxon>Opitutia</taxon>
        <taxon>Opitutales</taxon>
        <taxon>Intestinicryptomonaceae</taxon>
        <taxon>Intestinicryptomonas</taxon>
    </lineage>
</organism>
<sequence>MSEERKELNGGVETLLKDIDPRFIKQLNTAQSSIEKGSPDYALNVCQSILAKYPACSEVRKILRLAQRKAAGKPNPIKNLTGVFSGAVFAVKASSLSKKGDIAGVLAEGEKLLMANPYNVSVLNAMAGAAEKAQYWSTAAVCYQHIADVSPKNTKNLMAWGRALVKSLNPDDAMRVGETILRSEPSNGDAQNLMREASVVKTMLKEKWEEEGDFRTKIKDADETVNREAENRIANDEETLQNMVEREKKQLESDPENINLYRDVAQHLRALKRFGEALEFIKKARTLPMGQADTTLEKLEQDLVLSDMDMRISSVKEKLDANPDDADAKKEYEALKKEEHAFRLENAKRMVERYPNDFNFRFNLGQLLLEDGDLDGAIAQFQLSQRNPKVRALSLLGLGRAFIGGKKYDLAVDQLITAKKESLTMNDAKKEIIYELASAYELMNNPEKAFIEYKEIYSSDIGYKDVAAKINAYYESRNK</sequence>
<accession>A0ABU4WHY7</accession>
<dbReference type="InterPro" id="IPR011990">
    <property type="entry name" value="TPR-like_helical_dom_sf"/>
</dbReference>
<proteinExistence type="predicted"/>
<gene>
    <name evidence="2" type="ORF">MOX91_08335</name>
</gene>
<feature type="coiled-coil region" evidence="1">
    <location>
        <begin position="226"/>
        <end position="254"/>
    </location>
</feature>
<evidence type="ECO:0000256" key="1">
    <source>
        <dbReference type="SAM" id="Coils"/>
    </source>
</evidence>
<name>A0ABU4WHY7_9BACT</name>
<evidence type="ECO:0000313" key="3">
    <source>
        <dbReference type="Proteomes" id="UP001275932"/>
    </source>
</evidence>
<dbReference type="Gene3D" id="1.25.40.10">
    <property type="entry name" value="Tetratricopeptide repeat domain"/>
    <property type="match status" value="2"/>
</dbReference>
<reference evidence="2 3" key="1">
    <citation type="submission" date="2022-03" db="EMBL/GenBank/DDBJ databases">
        <title>Novel taxa within the pig intestine.</title>
        <authorList>
            <person name="Wylensek D."/>
            <person name="Bishof K."/>
            <person name="Afrizal A."/>
            <person name="Clavel T."/>
        </authorList>
    </citation>
    <scope>NUCLEOTIDE SEQUENCE [LARGE SCALE GENOMIC DNA]</scope>
    <source>
        <strain evidence="2 3">CLA-KB-P66</strain>
    </source>
</reference>
<dbReference type="RefSeq" id="WP_370397631.1">
    <property type="nucleotide sequence ID" value="NZ_JALBUT010000010.1"/>
</dbReference>
<evidence type="ECO:0000313" key="2">
    <source>
        <dbReference type="EMBL" id="MDX8416176.1"/>
    </source>
</evidence>